<dbReference type="SUPFAM" id="SSF52980">
    <property type="entry name" value="Restriction endonuclease-like"/>
    <property type="match status" value="1"/>
</dbReference>
<accession>A0AAE1G258</accession>
<dbReference type="Gene3D" id="3.90.320.10">
    <property type="match status" value="1"/>
</dbReference>
<dbReference type="GO" id="GO:0006281">
    <property type="term" value="P:DNA repair"/>
    <property type="evidence" value="ECO:0007669"/>
    <property type="project" value="UniProtKB-ARBA"/>
</dbReference>
<dbReference type="InterPro" id="IPR011604">
    <property type="entry name" value="PDDEXK-like_dom_sf"/>
</dbReference>
<dbReference type="AlphaFoldDB" id="A0AAE1G258"/>
<dbReference type="EMBL" id="JAWQEG010000854">
    <property type="protein sequence ID" value="KAK3884760.1"/>
    <property type="molecule type" value="Genomic_DNA"/>
</dbReference>
<dbReference type="CDD" id="cd22343">
    <property type="entry name" value="PDDEXK_lambda_exonuclease-like"/>
    <property type="match status" value="1"/>
</dbReference>
<evidence type="ECO:0000313" key="2">
    <source>
        <dbReference type="EMBL" id="KAK3884760.1"/>
    </source>
</evidence>
<proteinExistence type="predicted"/>
<feature type="domain" description="YqaJ viral recombinase" evidence="1">
    <location>
        <begin position="285"/>
        <end position="416"/>
    </location>
</feature>
<evidence type="ECO:0000313" key="3">
    <source>
        <dbReference type="Proteomes" id="UP001286313"/>
    </source>
</evidence>
<organism evidence="2 3">
    <name type="scientific">Petrolisthes cinctipes</name>
    <name type="common">Flat porcelain crab</name>
    <dbReference type="NCBI Taxonomy" id="88211"/>
    <lineage>
        <taxon>Eukaryota</taxon>
        <taxon>Metazoa</taxon>
        <taxon>Ecdysozoa</taxon>
        <taxon>Arthropoda</taxon>
        <taxon>Crustacea</taxon>
        <taxon>Multicrustacea</taxon>
        <taxon>Malacostraca</taxon>
        <taxon>Eumalacostraca</taxon>
        <taxon>Eucarida</taxon>
        <taxon>Decapoda</taxon>
        <taxon>Pleocyemata</taxon>
        <taxon>Anomura</taxon>
        <taxon>Galatheoidea</taxon>
        <taxon>Porcellanidae</taxon>
        <taxon>Petrolisthes</taxon>
    </lineage>
</organism>
<sequence length="473" mass="52622">MASNHPSNDVTCQRVAILPGYVKADSRNLPKVDPLMIADYYQRLCNPAMKHVKLKRSVGEDYGDDAVGYVQLQRNDGMCDIAARITPEHRVTTKPYRVVAVINEKEEEILEIQCQAVLPVGEISSSRPGNTGIKTAAAQGPCKHAAAFVGWLLRRSGEKSVTSVKSYWKKARLSYVTIETKSTSLASLKKKARRSSAAVQDIGEQFFREVLALPSQSGLIYDYYGKNPQHLELFGIDQLLQAFYKEQTGVLISDGFLQFCKVKMTSDICKLIEKETVAQAKSSIWHALRFARVTASKAYSVATASVQSNSQLVMSIIGATKLKDTAAMQRGRELESKVLLELEKQIGCIKQSGVIFDRDLPVLGASPDGITSDGMAILEVKCPTSEKSFRRYIKKDGTPAAKHVAQVQMLMHMATKNTALFCVADPNFEHNKHVIISRVKYDHEYCTDLLQKCVSFWEKTVFVELSRSYGFLS</sequence>
<keyword evidence="3" id="KW-1185">Reference proteome</keyword>
<gene>
    <name evidence="2" type="ORF">Pcinc_010999</name>
</gene>
<reference evidence="2" key="1">
    <citation type="submission" date="2023-10" db="EMBL/GenBank/DDBJ databases">
        <title>Genome assemblies of two species of porcelain crab, Petrolisthes cinctipes and Petrolisthes manimaculis (Anomura: Porcellanidae).</title>
        <authorList>
            <person name="Angst P."/>
        </authorList>
    </citation>
    <scope>NUCLEOTIDE SEQUENCE</scope>
    <source>
        <strain evidence="2">PB745_01</strain>
        <tissue evidence="2">Gill</tissue>
    </source>
</reference>
<dbReference type="Pfam" id="PF09588">
    <property type="entry name" value="YqaJ"/>
    <property type="match status" value="1"/>
</dbReference>
<evidence type="ECO:0000259" key="1">
    <source>
        <dbReference type="Pfam" id="PF09588"/>
    </source>
</evidence>
<dbReference type="InterPro" id="IPR011335">
    <property type="entry name" value="Restrct_endonuc-II-like"/>
</dbReference>
<name>A0AAE1G258_PETCI</name>
<dbReference type="PANTHER" id="PTHR39953:SF1">
    <property type="entry name" value="RE54151P"/>
    <property type="match status" value="1"/>
</dbReference>
<dbReference type="InterPro" id="IPR019080">
    <property type="entry name" value="YqaJ_viral_recombinase"/>
</dbReference>
<protein>
    <recommendedName>
        <fullName evidence="1">YqaJ viral recombinase domain-containing protein</fullName>
    </recommendedName>
</protein>
<dbReference type="PANTHER" id="PTHR39953">
    <property type="entry name" value="RE54151P"/>
    <property type="match status" value="1"/>
</dbReference>
<comment type="caution">
    <text evidence="2">The sequence shown here is derived from an EMBL/GenBank/DDBJ whole genome shotgun (WGS) entry which is preliminary data.</text>
</comment>
<dbReference type="Proteomes" id="UP001286313">
    <property type="component" value="Unassembled WGS sequence"/>
</dbReference>